<evidence type="ECO:0000313" key="2">
    <source>
        <dbReference type="EMBL" id="MBW49134.1"/>
    </source>
</evidence>
<feature type="chain" id="PRO_5014960539" evidence="1">
    <location>
        <begin position="28"/>
        <end position="69"/>
    </location>
</feature>
<dbReference type="AlphaFoldDB" id="A0A2M4B7V3"/>
<proteinExistence type="predicted"/>
<dbReference type="EMBL" id="GGFK01015813">
    <property type="protein sequence ID" value="MBW49134.1"/>
    <property type="molecule type" value="Transcribed_RNA"/>
</dbReference>
<protein>
    <submittedName>
        <fullName evidence="2">Putative secreted protein</fullName>
    </submittedName>
</protein>
<feature type="signal peptide" evidence="1">
    <location>
        <begin position="1"/>
        <end position="27"/>
    </location>
</feature>
<accession>A0A2M4B7V3</accession>
<keyword evidence="1" id="KW-0732">Signal</keyword>
<reference evidence="2" key="1">
    <citation type="submission" date="2018-01" db="EMBL/GenBank/DDBJ databases">
        <title>An insight into the sialome of Amazonian anophelines.</title>
        <authorList>
            <person name="Ribeiro J.M."/>
            <person name="Scarpassa V."/>
            <person name="Calvo E."/>
        </authorList>
    </citation>
    <scope>NUCLEOTIDE SEQUENCE</scope>
    <source>
        <tissue evidence="2">Salivary glands</tissue>
    </source>
</reference>
<evidence type="ECO:0000256" key="1">
    <source>
        <dbReference type="SAM" id="SignalP"/>
    </source>
</evidence>
<sequence length="69" mass="7621">MCSGCWGITMSSYTLLLPLLIASTSRSVTLLPEDMPLRPREGGMAVESLLNSALLWLAAKRRQMRAKVK</sequence>
<name>A0A2M4B7V3_9DIPT</name>
<organism evidence="2">
    <name type="scientific">Anopheles triannulatus</name>
    <dbReference type="NCBI Taxonomy" id="58253"/>
    <lineage>
        <taxon>Eukaryota</taxon>
        <taxon>Metazoa</taxon>
        <taxon>Ecdysozoa</taxon>
        <taxon>Arthropoda</taxon>
        <taxon>Hexapoda</taxon>
        <taxon>Insecta</taxon>
        <taxon>Pterygota</taxon>
        <taxon>Neoptera</taxon>
        <taxon>Endopterygota</taxon>
        <taxon>Diptera</taxon>
        <taxon>Nematocera</taxon>
        <taxon>Culicoidea</taxon>
        <taxon>Culicidae</taxon>
        <taxon>Anophelinae</taxon>
        <taxon>Anopheles</taxon>
    </lineage>
</organism>